<keyword evidence="2" id="KW-1003">Cell membrane</keyword>
<protein>
    <submittedName>
        <fullName evidence="8">Tight adherence protein B</fullName>
    </submittedName>
</protein>
<name>A0A4R7UYQ0_9PSEU</name>
<dbReference type="Pfam" id="PF00482">
    <property type="entry name" value="T2SSF"/>
    <property type="match status" value="1"/>
</dbReference>
<comment type="subcellular location">
    <subcellularLocation>
        <location evidence="1">Cell membrane</location>
        <topology evidence="1">Multi-pass membrane protein</topology>
    </subcellularLocation>
</comment>
<evidence type="ECO:0000256" key="1">
    <source>
        <dbReference type="ARBA" id="ARBA00004651"/>
    </source>
</evidence>
<dbReference type="InterPro" id="IPR018076">
    <property type="entry name" value="T2SS_GspF_dom"/>
</dbReference>
<feature type="domain" description="Type II secretion system protein GspF" evidence="7">
    <location>
        <begin position="94"/>
        <end position="217"/>
    </location>
</feature>
<evidence type="ECO:0000313" key="8">
    <source>
        <dbReference type="EMBL" id="TDV40665.1"/>
    </source>
</evidence>
<dbReference type="PANTHER" id="PTHR35007">
    <property type="entry name" value="INTEGRAL MEMBRANE PROTEIN-RELATED"/>
    <property type="match status" value="1"/>
</dbReference>
<dbReference type="OrthoDB" id="3712305at2"/>
<proteinExistence type="predicted"/>
<gene>
    <name evidence="8" type="ORF">CLV71_12254</name>
</gene>
<organism evidence="8 9">
    <name type="scientific">Actinophytocola oryzae</name>
    <dbReference type="NCBI Taxonomy" id="502181"/>
    <lineage>
        <taxon>Bacteria</taxon>
        <taxon>Bacillati</taxon>
        <taxon>Actinomycetota</taxon>
        <taxon>Actinomycetes</taxon>
        <taxon>Pseudonocardiales</taxon>
        <taxon>Pseudonocardiaceae</taxon>
    </lineage>
</organism>
<feature type="transmembrane region" description="Helical" evidence="6">
    <location>
        <begin position="47"/>
        <end position="69"/>
    </location>
</feature>
<feature type="transmembrane region" description="Helical" evidence="6">
    <location>
        <begin position="205"/>
        <end position="224"/>
    </location>
</feature>
<dbReference type="EMBL" id="SOCP01000022">
    <property type="protein sequence ID" value="TDV40665.1"/>
    <property type="molecule type" value="Genomic_DNA"/>
</dbReference>
<accession>A0A4R7UYQ0</accession>
<keyword evidence="9" id="KW-1185">Reference proteome</keyword>
<evidence type="ECO:0000256" key="4">
    <source>
        <dbReference type="ARBA" id="ARBA00022989"/>
    </source>
</evidence>
<dbReference type="AlphaFoldDB" id="A0A4R7UYQ0"/>
<evidence type="ECO:0000259" key="7">
    <source>
        <dbReference type="Pfam" id="PF00482"/>
    </source>
</evidence>
<keyword evidence="4 6" id="KW-1133">Transmembrane helix</keyword>
<dbReference type="PANTHER" id="PTHR35007:SF4">
    <property type="entry name" value="CONSERVED TRANSMEMBRANE PROTEIN-RELATED"/>
    <property type="match status" value="1"/>
</dbReference>
<dbReference type="GO" id="GO:0005886">
    <property type="term" value="C:plasma membrane"/>
    <property type="evidence" value="ECO:0007669"/>
    <property type="project" value="UniProtKB-SubCell"/>
</dbReference>
<feature type="transmembrane region" description="Helical" evidence="6">
    <location>
        <begin position="236"/>
        <end position="255"/>
    </location>
</feature>
<evidence type="ECO:0000256" key="5">
    <source>
        <dbReference type="ARBA" id="ARBA00023136"/>
    </source>
</evidence>
<reference evidence="8 9" key="1">
    <citation type="submission" date="2019-03" db="EMBL/GenBank/DDBJ databases">
        <title>Genomic Encyclopedia of Archaeal and Bacterial Type Strains, Phase II (KMG-II): from individual species to whole genera.</title>
        <authorList>
            <person name="Goeker M."/>
        </authorList>
    </citation>
    <scope>NUCLEOTIDE SEQUENCE [LARGE SCALE GENOMIC DNA]</scope>
    <source>
        <strain evidence="8 9">DSM 45499</strain>
    </source>
</reference>
<sequence>MVSLLLTSAALLCWPGSPAPARLRVLAGHAPRKRLRTPNKTTMTSSAALIAAWLLAGVGGAVAAAMLTATIRRQLKARAETQRSLAMTDGLTEALRTLVTGLRAGAHPATAAESAAADAHPGTAATMHAVAMAARLDGDLTAVVDTARSPDVRATLSRLATAWQLAQRHGLPLADVLDAVRRDLEQRARFTRHVLARMAGPRSSALALSLLPALGLALGTAMGANPLAMLTDTVPGQALLVAGVALMCAGIAWSTRITTRAVPR</sequence>
<comment type="caution">
    <text evidence="8">The sequence shown here is derived from an EMBL/GenBank/DDBJ whole genome shotgun (WGS) entry which is preliminary data.</text>
</comment>
<evidence type="ECO:0000256" key="6">
    <source>
        <dbReference type="SAM" id="Phobius"/>
    </source>
</evidence>
<evidence type="ECO:0000256" key="2">
    <source>
        <dbReference type="ARBA" id="ARBA00022475"/>
    </source>
</evidence>
<keyword evidence="5 6" id="KW-0472">Membrane</keyword>
<keyword evidence="3 6" id="KW-0812">Transmembrane</keyword>
<dbReference type="Proteomes" id="UP000294927">
    <property type="component" value="Unassembled WGS sequence"/>
</dbReference>
<evidence type="ECO:0000256" key="3">
    <source>
        <dbReference type="ARBA" id="ARBA00022692"/>
    </source>
</evidence>
<evidence type="ECO:0000313" key="9">
    <source>
        <dbReference type="Proteomes" id="UP000294927"/>
    </source>
</evidence>